<dbReference type="RefSeq" id="WP_135264122.1">
    <property type="nucleotide sequence ID" value="NZ_SMLM01000002.1"/>
</dbReference>
<proteinExistence type="predicted"/>
<evidence type="ECO:0000313" key="5">
    <source>
        <dbReference type="EMBL" id="TFZ02597.1"/>
    </source>
</evidence>
<dbReference type="GO" id="GO:0017000">
    <property type="term" value="P:antibiotic biosynthetic process"/>
    <property type="evidence" value="ECO:0007669"/>
    <property type="project" value="UniProtKB-KW"/>
</dbReference>
<keyword evidence="6" id="KW-1185">Reference proteome</keyword>
<dbReference type="Proteomes" id="UP000298180">
    <property type="component" value="Unassembled WGS sequence"/>
</dbReference>
<dbReference type="SUPFAM" id="SSF51197">
    <property type="entry name" value="Clavaminate synthase-like"/>
    <property type="match status" value="1"/>
</dbReference>
<feature type="domain" description="TauD/TfdA-like" evidence="4">
    <location>
        <begin position="47"/>
        <end position="306"/>
    </location>
</feature>
<dbReference type="EMBL" id="SMLM01000002">
    <property type="protein sequence ID" value="TFZ02597.1"/>
    <property type="molecule type" value="Genomic_DNA"/>
</dbReference>
<reference evidence="5 6" key="1">
    <citation type="submission" date="2019-03" db="EMBL/GenBank/DDBJ databases">
        <title>Ramlibacter henchirensis DSM 14656, whole genome shotgun sequence.</title>
        <authorList>
            <person name="Zhang X."/>
            <person name="Feng G."/>
            <person name="Zhu H."/>
        </authorList>
    </citation>
    <scope>NUCLEOTIDE SEQUENCE [LARGE SCALE GENOMIC DNA]</scope>
    <source>
        <strain evidence="5 6">DSM 14656</strain>
    </source>
</reference>
<dbReference type="Gene3D" id="3.60.130.10">
    <property type="entry name" value="Clavaminate synthase-like"/>
    <property type="match status" value="1"/>
</dbReference>
<dbReference type="InterPro" id="IPR042098">
    <property type="entry name" value="TauD-like_sf"/>
</dbReference>
<comment type="cofactor">
    <cofactor evidence="1">
        <name>Fe(2+)</name>
        <dbReference type="ChEBI" id="CHEBI:29033"/>
    </cofactor>
</comment>
<dbReference type="InterPro" id="IPR050411">
    <property type="entry name" value="AlphaKG_dependent_hydroxylases"/>
</dbReference>
<sequence>MPIEAVPFPNAWLAAQMRSDRDRWVFQLSAAELREIAGALGRVRSRGLQIPFGPQDFPLDSLPKRLGAMRDEIEQGAGVALIRGLEVDRYGLDGTRLVYWGLGAHLGTALAQNPKGALLVDVRDEGGDPYKNPTQRGYHTSQYLPFHNDQGDVVGLLCYRRSKEGGLSCVCSSGAIHNEILATRPELLELLYGDWYADIRGEQPPGRKPYYVEPRYAVHNGRFYAQHGPTYIKSAQRFEEVPRLTPQQLEALELVTQLAADDRFRLDMDFEPGDVQFLNNHLVLHSRTGFVDFDEPHRKRHLLRLWLDTPWYADIPPFLRPRHEDMEYWRANPVNPD</sequence>
<evidence type="ECO:0000256" key="2">
    <source>
        <dbReference type="ARBA" id="ARBA00023002"/>
    </source>
</evidence>
<comment type="caution">
    <text evidence="5">The sequence shown here is derived from an EMBL/GenBank/DDBJ whole genome shotgun (WGS) entry which is preliminary data.</text>
</comment>
<evidence type="ECO:0000256" key="3">
    <source>
        <dbReference type="ARBA" id="ARBA00023194"/>
    </source>
</evidence>
<dbReference type="InterPro" id="IPR003819">
    <property type="entry name" value="TauD/TfdA-like"/>
</dbReference>
<dbReference type="PANTHER" id="PTHR10696:SF56">
    <property type="entry name" value="TAUD_TFDA-LIKE DOMAIN-CONTAINING PROTEIN"/>
    <property type="match status" value="1"/>
</dbReference>
<name>A0A4Z0BTG4_9BURK</name>
<keyword evidence="2" id="KW-0560">Oxidoreductase</keyword>
<evidence type="ECO:0000313" key="6">
    <source>
        <dbReference type="Proteomes" id="UP000298180"/>
    </source>
</evidence>
<gene>
    <name evidence="5" type="ORF">EZ313_15165</name>
</gene>
<organism evidence="5 6">
    <name type="scientific">Ramlibacter henchirensis</name>
    <dbReference type="NCBI Taxonomy" id="204072"/>
    <lineage>
        <taxon>Bacteria</taxon>
        <taxon>Pseudomonadati</taxon>
        <taxon>Pseudomonadota</taxon>
        <taxon>Betaproteobacteria</taxon>
        <taxon>Burkholderiales</taxon>
        <taxon>Comamonadaceae</taxon>
        <taxon>Ramlibacter</taxon>
    </lineage>
</organism>
<dbReference type="PANTHER" id="PTHR10696">
    <property type="entry name" value="GAMMA-BUTYROBETAINE HYDROXYLASE-RELATED"/>
    <property type="match status" value="1"/>
</dbReference>
<dbReference type="Pfam" id="PF02668">
    <property type="entry name" value="TauD"/>
    <property type="match status" value="1"/>
</dbReference>
<dbReference type="OrthoDB" id="753054at2"/>
<keyword evidence="3" id="KW-0045">Antibiotic biosynthesis</keyword>
<accession>A0A4Z0BTG4</accession>
<protein>
    <submittedName>
        <fullName evidence="5">TauD/TfdA family dioxygenase</fullName>
    </submittedName>
</protein>
<keyword evidence="5" id="KW-0223">Dioxygenase</keyword>
<dbReference type="GO" id="GO:0016706">
    <property type="term" value="F:2-oxoglutarate-dependent dioxygenase activity"/>
    <property type="evidence" value="ECO:0007669"/>
    <property type="project" value="UniProtKB-ARBA"/>
</dbReference>
<evidence type="ECO:0000259" key="4">
    <source>
        <dbReference type="Pfam" id="PF02668"/>
    </source>
</evidence>
<evidence type="ECO:0000256" key="1">
    <source>
        <dbReference type="ARBA" id="ARBA00001954"/>
    </source>
</evidence>
<dbReference type="AlphaFoldDB" id="A0A4Z0BTG4"/>